<organism evidence="2 3">
    <name type="scientific">Streptomyces guryensis</name>
    <dbReference type="NCBI Taxonomy" id="2886947"/>
    <lineage>
        <taxon>Bacteria</taxon>
        <taxon>Bacillati</taxon>
        <taxon>Actinomycetota</taxon>
        <taxon>Actinomycetes</taxon>
        <taxon>Kitasatosporales</taxon>
        <taxon>Streptomycetaceae</taxon>
        <taxon>Streptomyces</taxon>
    </lineage>
</organism>
<evidence type="ECO:0000313" key="2">
    <source>
        <dbReference type="EMBL" id="MCD9873371.1"/>
    </source>
</evidence>
<dbReference type="EMBL" id="JAJSBI010000002">
    <property type="protein sequence ID" value="MCD9873371.1"/>
    <property type="molecule type" value="Genomic_DNA"/>
</dbReference>
<evidence type="ECO:0000313" key="3">
    <source>
        <dbReference type="Proteomes" id="UP001108029"/>
    </source>
</evidence>
<gene>
    <name evidence="2" type="ORF">LJ657_06760</name>
</gene>
<sequence>MTSTVRNGFTFAAITLALAGGLAVAGPAHAGAPGTPPTAARTVTPAPVSDHTSAAAGVRKIRVKGAQVALRECPRTSCRAVTRVSRTSLRASCQTNRHTTKVSGNRWWTKVTLLSGSDPAWVSNRYVRGAAPKVPHLPGC</sequence>
<evidence type="ECO:0000256" key="1">
    <source>
        <dbReference type="SAM" id="SignalP"/>
    </source>
</evidence>
<dbReference type="Proteomes" id="UP001108029">
    <property type="component" value="Unassembled WGS sequence"/>
</dbReference>
<name>A0A9Q3Z3X1_9ACTN</name>
<feature type="chain" id="PRO_5040343582" description="SH3 domain-containing protein" evidence="1">
    <location>
        <begin position="31"/>
        <end position="140"/>
    </location>
</feature>
<proteinExistence type="predicted"/>
<comment type="caution">
    <text evidence="2">The sequence shown here is derived from an EMBL/GenBank/DDBJ whole genome shotgun (WGS) entry which is preliminary data.</text>
</comment>
<dbReference type="AlphaFoldDB" id="A0A9Q3Z3X1"/>
<accession>A0A9Q3Z3X1</accession>
<keyword evidence="3" id="KW-1185">Reference proteome</keyword>
<protein>
    <recommendedName>
        <fullName evidence="4">SH3 domain-containing protein</fullName>
    </recommendedName>
</protein>
<keyword evidence="1" id="KW-0732">Signal</keyword>
<evidence type="ECO:0008006" key="4">
    <source>
        <dbReference type="Google" id="ProtNLM"/>
    </source>
</evidence>
<feature type="signal peptide" evidence="1">
    <location>
        <begin position="1"/>
        <end position="30"/>
    </location>
</feature>
<dbReference type="RefSeq" id="WP_232647349.1">
    <property type="nucleotide sequence ID" value="NZ_JAJSBI010000002.1"/>
</dbReference>
<reference evidence="2" key="1">
    <citation type="submission" date="2021-12" db="EMBL/GenBank/DDBJ databases">
        <authorList>
            <person name="Lee J.-H."/>
            <person name="Kim S.-B."/>
        </authorList>
    </citation>
    <scope>NUCLEOTIDE SEQUENCE</scope>
    <source>
        <strain evidence="2">NR30</strain>
    </source>
</reference>